<sequence>MRLFALGALSALTLGACFSVGSVTAQAGEYGYGGYDEPATVVTRRTVVERHVVRPQRFVREEIIERPAVYAPRRVVREVIEERPAVYRPRPVVREVIVDRERLYDHRLYGPRPVGFRYPGPDFEPYD</sequence>
<evidence type="ECO:0000256" key="1">
    <source>
        <dbReference type="SAM" id="SignalP"/>
    </source>
</evidence>
<protein>
    <submittedName>
        <fullName evidence="2">Uncharacterized protein</fullName>
    </submittedName>
</protein>
<feature type="signal peptide" evidence="1">
    <location>
        <begin position="1"/>
        <end position="27"/>
    </location>
</feature>
<feature type="chain" id="PRO_5025495905" evidence="1">
    <location>
        <begin position="28"/>
        <end position="127"/>
    </location>
</feature>
<name>A0A679J5F1_9HYPH</name>
<proteinExistence type="predicted"/>
<keyword evidence="1" id="KW-0732">Signal</keyword>
<gene>
    <name evidence="2" type="ORF">MBUL_04250</name>
</gene>
<accession>A0A679J5F1</accession>
<reference evidence="2" key="1">
    <citation type="submission" date="2019-12" db="EMBL/GenBank/DDBJ databases">
        <authorList>
            <person name="Cremers G."/>
        </authorList>
    </citation>
    <scope>NUCLEOTIDE SEQUENCE</scope>
    <source>
        <strain evidence="2">Mbul1</strain>
    </source>
</reference>
<dbReference type="AlphaFoldDB" id="A0A679J5F1"/>
<evidence type="ECO:0000313" key="2">
    <source>
        <dbReference type="EMBL" id="CAA2107617.1"/>
    </source>
</evidence>
<dbReference type="EMBL" id="LR743504">
    <property type="protein sequence ID" value="CAA2107617.1"/>
    <property type="molecule type" value="Genomic_DNA"/>
</dbReference>
<dbReference type="PROSITE" id="PS51257">
    <property type="entry name" value="PROKAR_LIPOPROTEIN"/>
    <property type="match status" value="1"/>
</dbReference>
<organism evidence="2">
    <name type="scientific">Methylobacterium bullatum</name>
    <dbReference type="NCBI Taxonomy" id="570505"/>
    <lineage>
        <taxon>Bacteria</taxon>
        <taxon>Pseudomonadati</taxon>
        <taxon>Pseudomonadota</taxon>
        <taxon>Alphaproteobacteria</taxon>
        <taxon>Hyphomicrobiales</taxon>
        <taxon>Methylobacteriaceae</taxon>
        <taxon>Methylobacterium</taxon>
    </lineage>
</organism>